<evidence type="ECO:0000256" key="1">
    <source>
        <dbReference type="ARBA" id="ARBA00001946"/>
    </source>
</evidence>
<reference evidence="10" key="1">
    <citation type="submission" date="2009-07" db="EMBL/GenBank/DDBJ databases">
        <title>Complete genome sequence of Zobellia galactanivorans Dsij.</title>
        <authorList>
            <consortium name="Genoscope - CEA"/>
        </authorList>
    </citation>
    <scope>NUCLEOTIDE SEQUENCE [LARGE SCALE GENOMIC DNA]</scope>
    <source>
        <strain evidence="10">DSM 12802 / CCUG 47099 / CIP 106680 / NCIMB 13871 / Dsij</strain>
    </source>
</reference>
<dbReference type="PANTHER" id="PTHR33653:SF1">
    <property type="entry name" value="RIBONUCLEASE VAPC2"/>
    <property type="match status" value="1"/>
</dbReference>
<evidence type="ECO:0000256" key="6">
    <source>
        <dbReference type="ARBA" id="ARBA00022842"/>
    </source>
</evidence>
<dbReference type="Pfam" id="PF01850">
    <property type="entry name" value="PIN"/>
    <property type="match status" value="1"/>
</dbReference>
<dbReference type="AlphaFoldDB" id="G0L482"/>
<organism evidence="9 10">
    <name type="scientific">Zobellia galactanivorans (strain DSM 12802 / CCUG 47099 / CIP 106680 / NCIMB 13871 / Dsij)</name>
    <dbReference type="NCBI Taxonomy" id="63186"/>
    <lineage>
        <taxon>Bacteria</taxon>
        <taxon>Pseudomonadati</taxon>
        <taxon>Bacteroidota</taxon>
        <taxon>Flavobacteriia</taxon>
        <taxon>Flavobacteriales</taxon>
        <taxon>Flavobacteriaceae</taxon>
        <taxon>Zobellia</taxon>
    </lineage>
</organism>
<keyword evidence="2" id="KW-1277">Toxin-antitoxin system</keyword>
<dbReference type="InterPro" id="IPR029060">
    <property type="entry name" value="PIN-like_dom_sf"/>
</dbReference>
<evidence type="ECO:0000259" key="8">
    <source>
        <dbReference type="Pfam" id="PF01850"/>
    </source>
</evidence>
<dbReference type="OrthoDB" id="573871at2"/>
<dbReference type="GO" id="GO:0004518">
    <property type="term" value="F:nuclease activity"/>
    <property type="evidence" value="ECO:0007669"/>
    <property type="project" value="UniProtKB-KW"/>
</dbReference>
<dbReference type="GO" id="GO:0046872">
    <property type="term" value="F:metal ion binding"/>
    <property type="evidence" value="ECO:0007669"/>
    <property type="project" value="UniProtKB-KW"/>
</dbReference>
<comment type="similarity">
    <text evidence="7">Belongs to the PINc/VapC protein family.</text>
</comment>
<evidence type="ECO:0000256" key="5">
    <source>
        <dbReference type="ARBA" id="ARBA00022801"/>
    </source>
</evidence>
<name>G0L482_ZOBGA</name>
<proteinExistence type="inferred from homology"/>
<evidence type="ECO:0000313" key="10">
    <source>
        <dbReference type="Proteomes" id="UP000008898"/>
    </source>
</evidence>
<evidence type="ECO:0000256" key="3">
    <source>
        <dbReference type="ARBA" id="ARBA00022722"/>
    </source>
</evidence>
<sequence>MKKVCLDTNILVWYIKRQATKGQEGFIPKVDYLFKHFEKKNITIVIPSIVLAELLGSVADEDKRDEYFDYLNSNFEIAQYDIVSSRQYADLRAKLSKKNAKQYANKKSVPKCMMINDYNICAVALSSGCDAIFSHNLKDFEKFIDHRIPIYTLDYVDKLKKEEEKITKRQLSQSNQFSLLNDLPDFQEDE</sequence>
<dbReference type="GO" id="GO:0016787">
    <property type="term" value="F:hydrolase activity"/>
    <property type="evidence" value="ECO:0007669"/>
    <property type="project" value="UniProtKB-KW"/>
</dbReference>
<dbReference type="EMBL" id="FP476056">
    <property type="protein sequence ID" value="CAZ98718.1"/>
    <property type="molecule type" value="Genomic_DNA"/>
</dbReference>
<evidence type="ECO:0000313" key="9">
    <source>
        <dbReference type="EMBL" id="CAZ98718.1"/>
    </source>
</evidence>
<dbReference type="InterPro" id="IPR050556">
    <property type="entry name" value="Type_II_TA_system_RNase"/>
</dbReference>
<accession>G0L482</accession>
<gene>
    <name evidence="9" type="ordered locus">zobellia_4583</name>
</gene>
<dbReference type="SUPFAM" id="SSF88723">
    <property type="entry name" value="PIN domain-like"/>
    <property type="match status" value="1"/>
</dbReference>
<dbReference type="KEGG" id="zga:ZOBELLIA_4583"/>
<dbReference type="Proteomes" id="UP000008898">
    <property type="component" value="Chromosome"/>
</dbReference>
<keyword evidence="5" id="KW-0378">Hydrolase</keyword>
<keyword evidence="10" id="KW-1185">Reference proteome</keyword>
<protein>
    <submittedName>
        <fullName evidence="9">PIN-like protein</fullName>
    </submittedName>
</protein>
<dbReference type="HOGENOM" id="CLU_140294_0_0_10"/>
<keyword evidence="4" id="KW-0479">Metal-binding</keyword>
<evidence type="ECO:0000256" key="4">
    <source>
        <dbReference type="ARBA" id="ARBA00022723"/>
    </source>
</evidence>
<dbReference type="RefSeq" id="WP_013995905.1">
    <property type="nucleotide sequence ID" value="NC_015844.1"/>
</dbReference>
<dbReference type="CDD" id="cd09881">
    <property type="entry name" value="PIN_VapC4-5_FitB-like"/>
    <property type="match status" value="1"/>
</dbReference>
<keyword evidence="6" id="KW-0460">Magnesium</keyword>
<dbReference type="PANTHER" id="PTHR33653">
    <property type="entry name" value="RIBONUCLEASE VAPC2"/>
    <property type="match status" value="1"/>
</dbReference>
<reference evidence="9 10" key="2">
    <citation type="journal article" date="2012" name="Environ. Microbiol.">
        <title>Characterization of the first alginolytic operons in a marine bacterium: from their emergence in marine Flavobacteriia to their independent transfers to marine Proteobacteria and human gut Bacteroides.</title>
        <authorList>
            <person name="Thomas F."/>
            <person name="Barbeyron T."/>
            <person name="Tonon T."/>
            <person name="Genicot S."/>
            <person name="Czjzek M."/>
            <person name="Michel G."/>
        </authorList>
    </citation>
    <scope>NUCLEOTIDE SEQUENCE [LARGE SCALE GENOMIC DNA]</scope>
    <source>
        <strain evidence="10">DSM 12802 / CCUG 47099 / CIP 106680 / NCIMB 13871 / Dsij</strain>
    </source>
</reference>
<dbReference type="Gene3D" id="3.40.50.1010">
    <property type="entry name" value="5'-nuclease"/>
    <property type="match status" value="1"/>
</dbReference>
<feature type="domain" description="PIN" evidence="8">
    <location>
        <begin position="4"/>
        <end position="136"/>
    </location>
</feature>
<dbReference type="InterPro" id="IPR002716">
    <property type="entry name" value="PIN_dom"/>
</dbReference>
<evidence type="ECO:0000256" key="2">
    <source>
        <dbReference type="ARBA" id="ARBA00022649"/>
    </source>
</evidence>
<dbReference type="STRING" id="63186.ZOBELLIA_4583"/>
<comment type="cofactor">
    <cofactor evidence="1">
        <name>Mg(2+)</name>
        <dbReference type="ChEBI" id="CHEBI:18420"/>
    </cofactor>
</comment>
<keyword evidence="3" id="KW-0540">Nuclease</keyword>
<evidence type="ECO:0000256" key="7">
    <source>
        <dbReference type="ARBA" id="ARBA00038093"/>
    </source>
</evidence>